<feature type="transmembrane region" description="Helical" evidence="10">
    <location>
        <begin position="185"/>
        <end position="205"/>
    </location>
</feature>
<dbReference type="Pfam" id="PF03023">
    <property type="entry name" value="MurJ"/>
    <property type="match status" value="1"/>
</dbReference>
<feature type="transmembrane region" description="Helical" evidence="10">
    <location>
        <begin position="478"/>
        <end position="503"/>
    </location>
</feature>
<dbReference type="RefSeq" id="WP_082025761.1">
    <property type="nucleotide sequence ID" value="NZ_AP014648.1"/>
</dbReference>
<keyword evidence="3 10" id="KW-0812">Transmembrane</keyword>
<dbReference type="Proteomes" id="UP000031643">
    <property type="component" value="Chromosome"/>
</dbReference>
<dbReference type="UniPathway" id="UPA00219"/>
<feature type="transmembrane region" description="Helical" evidence="10">
    <location>
        <begin position="124"/>
        <end position="148"/>
    </location>
</feature>
<feature type="transmembrane region" description="Helical" evidence="10">
    <location>
        <begin position="405"/>
        <end position="426"/>
    </location>
</feature>
<evidence type="ECO:0000256" key="1">
    <source>
        <dbReference type="ARBA" id="ARBA00004651"/>
    </source>
</evidence>
<feature type="transmembrane region" description="Helical" evidence="10">
    <location>
        <begin position="310"/>
        <end position="334"/>
    </location>
</feature>
<dbReference type="HOGENOM" id="CLU_006797_5_0_5"/>
<keyword evidence="5 10" id="KW-0573">Peptidoglycan synthesis</keyword>
<evidence type="ECO:0000256" key="6">
    <source>
        <dbReference type="ARBA" id="ARBA00022989"/>
    </source>
</evidence>
<evidence type="ECO:0000256" key="12">
    <source>
        <dbReference type="SAM" id="MobiDB-lite"/>
    </source>
</evidence>
<feature type="transmembrane region" description="Helical" evidence="10">
    <location>
        <begin position="226"/>
        <end position="251"/>
    </location>
</feature>
<keyword evidence="2 10" id="KW-1003">Cell membrane</keyword>
<organism evidence="13 14">
    <name type="scientific">Methyloceanibacter caenitepidi</name>
    <dbReference type="NCBI Taxonomy" id="1384459"/>
    <lineage>
        <taxon>Bacteria</taxon>
        <taxon>Pseudomonadati</taxon>
        <taxon>Pseudomonadota</taxon>
        <taxon>Alphaproteobacteria</taxon>
        <taxon>Hyphomicrobiales</taxon>
        <taxon>Hyphomicrobiaceae</taxon>
        <taxon>Methyloceanibacter</taxon>
    </lineage>
</organism>
<evidence type="ECO:0000256" key="9">
    <source>
        <dbReference type="ARBA" id="ARBA00061532"/>
    </source>
</evidence>
<dbReference type="PANTHER" id="PTHR47019">
    <property type="entry name" value="LIPID II FLIPPASE MURJ"/>
    <property type="match status" value="1"/>
</dbReference>
<evidence type="ECO:0000256" key="3">
    <source>
        <dbReference type="ARBA" id="ARBA00022692"/>
    </source>
</evidence>
<comment type="subcellular location">
    <subcellularLocation>
        <location evidence="10">Cell inner membrane</location>
        <topology evidence="10">Multi-pass membrane protein</topology>
    </subcellularLocation>
    <subcellularLocation>
        <location evidence="1">Cell membrane</location>
        <topology evidence="1">Multi-pass membrane protein</topology>
    </subcellularLocation>
</comment>
<accession>A0A0A8K026</accession>
<dbReference type="InterPro" id="IPR004268">
    <property type="entry name" value="MurJ"/>
</dbReference>
<feature type="transmembrane region" description="Helical" evidence="10">
    <location>
        <begin position="20"/>
        <end position="43"/>
    </location>
</feature>
<evidence type="ECO:0000256" key="8">
    <source>
        <dbReference type="ARBA" id="ARBA00060041"/>
    </source>
</evidence>
<comment type="similarity">
    <text evidence="9 10 11">Belongs to the MurJ/MviN family.</text>
</comment>
<feature type="transmembrane region" description="Helical" evidence="10">
    <location>
        <begin position="80"/>
        <end position="104"/>
    </location>
</feature>
<dbReference type="InterPro" id="IPR051050">
    <property type="entry name" value="Lipid_II_flippase_MurJ/MviN"/>
</dbReference>
<evidence type="ECO:0000256" key="11">
    <source>
        <dbReference type="PIRNR" id="PIRNR002869"/>
    </source>
</evidence>
<feature type="transmembrane region" description="Helical" evidence="10">
    <location>
        <begin position="379"/>
        <end position="399"/>
    </location>
</feature>
<dbReference type="AlphaFoldDB" id="A0A0A8K026"/>
<feature type="transmembrane region" description="Helical" evidence="10">
    <location>
        <begin position="438"/>
        <end position="458"/>
    </location>
</feature>
<dbReference type="EMBL" id="AP014648">
    <property type="protein sequence ID" value="BAQ16235.1"/>
    <property type="molecule type" value="Genomic_DNA"/>
</dbReference>
<protein>
    <recommendedName>
        <fullName evidence="10">Probable lipid II flippase MurJ</fullName>
    </recommendedName>
</protein>
<dbReference type="NCBIfam" id="TIGR01695">
    <property type="entry name" value="murJ_mviN"/>
    <property type="match status" value="1"/>
</dbReference>
<keyword evidence="10" id="KW-0997">Cell inner membrane</keyword>
<dbReference type="CDD" id="cd13123">
    <property type="entry name" value="MATE_MurJ_like"/>
    <property type="match status" value="1"/>
</dbReference>
<comment type="pathway">
    <text evidence="10">Cell wall biogenesis; peptidoglycan biosynthesis.</text>
</comment>
<dbReference type="GO" id="GO:0071555">
    <property type="term" value="P:cell wall organization"/>
    <property type="evidence" value="ECO:0007669"/>
    <property type="project" value="UniProtKB-UniRule"/>
</dbReference>
<dbReference type="KEGG" id="mcg:GL4_0772"/>
<keyword evidence="14" id="KW-1185">Reference proteome</keyword>
<evidence type="ECO:0000313" key="14">
    <source>
        <dbReference type="Proteomes" id="UP000031643"/>
    </source>
</evidence>
<dbReference type="OrthoDB" id="9816572at2"/>
<feature type="transmembrane region" description="Helical" evidence="10">
    <location>
        <begin position="49"/>
        <end position="68"/>
    </location>
</feature>
<dbReference type="GO" id="GO:0034204">
    <property type="term" value="P:lipid translocation"/>
    <property type="evidence" value="ECO:0007669"/>
    <property type="project" value="TreeGrafter"/>
</dbReference>
<keyword evidence="10 11" id="KW-0961">Cell wall biogenesis/degradation</keyword>
<dbReference type="PRINTS" id="PR01806">
    <property type="entry name" value="VIRFACTRMVIN"/>
</dbReference>
<dbReference type="PIRSF" id="PIRSF002869">
    <property type="entry name" value="MviN"/>
    <property type="match status" value="1"/>
</dbReference>
<dbReference type="PANTHER" id="PTHR47019:SF1">
    <property type="entry name" value="LIPID II FLIPPASE MURJ"/>
    <property type="match status" value="1"/>
</dbReference>
<feature type="transmembrane region" description="Helical" evidence="10">
    <location>
        <begin position="271"/>
        <end position="289"/>
    </location>
</feature>
<dbReference type="GO" id="GO:0008360">
    <property type="term" value="P:regulation of cell shape"/>
    <property type="evidence" value="ECO:0007669"/>
    <property type="project" value="UniProtKB-UniRule"/>
</dbReference>
<evidence type="ECO:0000313" key="13">
    <source>
        <dbReference type="EMBL" id="BAQ16235.1"/>
    </source>
</evidence>
<sequence>MIRRIATVGGLTLVSRLSGFIRDVVMAAILGAGPVADAFFVAFRLPNHFRAIFAEGAFAAAFVPAYAHTLEKAGLPAAKLFADQVGAALITINLVLLAIALLFTPDVVMLLAPGLSDDPQRFDLAVALTRITFPYLALVSLETLFAGILNANNRFASAAGASILLNVSLIATLALAPYFESAGHAAAWGVLIAGVAMVLLVGGDAEMHGYGIRLRMPRLDEPTKRFLKALGPAIIGAGGVQLALFADTVIASFLPAGALSALYYADRINQLPIGVVGIAVGTVLLPEMSRRLAAGDIKGAASAQARGIQLALLLTLPCAAAAIAIPDLIMRALFARGAFTSEDALSAGHTLAAYSLGLIPFVLLRSFTAPFYARGDTATPVKAALLAAAVNIALKVALMGHLAQVGLALATSIGAWINLILLAVLARRQGFAVSGGAIRGPVAKLAAIGIAFAVALYFGGLALENALASMTKFREESILGILVVVGGILYFAAVFLILGWGWFAGLMKEIEHEASLPAPIKPDLIEDPTDASESLPDSEPPPKL</sequence>
<dbReference type="GO" id="GO:0015648">
    <property type="term" value="F:lipid-linked peptidoglycan transporter activity"/>
    <property type="evidence" value="ECO:0007669"/>
    <property type="project" value="UniProtKB-UniRule"/>
</dbReference>
<keyword evidence="4 10" id="KW-0133">Cell shape</keyword>
<dbReference type="GO" id="GO:0009252">
    <property type="term" value="P:peptidoglycan biosynthetic process"/>
    <property type="evidence" value="ECO:0007669"/>
    <property type="project" value="UniProtKB-UniRule"/>
</dbReference>
<name>A0A0A8K026_9HYPH</name>
<dbReference type="STRING" id="1384459.GL4_0772"/>
<evidence type="ECO:0000256" key="4">
    <source>
        <dbReference type="ARBA" id="ARBA00022960"/>
    </source>
</evidence>
<dbReference type="GO" id="GO:0005886">
    <property type="term" value="C:plasma membrane"/>
    <property type="evidence" value="ECO:0007669"/>
    <property type="project" value="UniProtKB-SubCell"/>
</dbReference>
<evidence type="ECO:0000256" key="10">
    <source>
        <dbReference type="HAMAP-Rule" id="MF_02078"/>
    </source>
</evidence>
<evidence type="ECO:0000256" key="7">
    <source>
        <dbReference type="ARBA" id="ARBA00023136"/>
    </source>
</evidence>
<comment type="function">
    <text evidence="8 10 11">Involved in peptidoglycan biosynthesis. Transports lipid-linked peptidoglycan precursors from the inner to the outer leaflet of the cytoplasmic membrane.</text>
</comment>
<feature type="region of interest" description="Disordered" evidence="12">
    <location>
        <begin position="521"/>
        <end position="544"/>
    </location>
</feature>
<feature type="transmembrane region" description="Helical" evidence="10">
    <location>
        <begin position="155"/>
        <end position="179"/>
    </location>
</feature>
<reference evidence="13 14" key="1">
    <citation type="submission" date="2014-09" db="EMBL/GenBank/DDBJ databases">
        <title>Genome sequencing of Methyloceanibacter caenitepidi Gela4.</title>
        <authorList>
            <person name="Takeuchi M."/>
            <person name="Susumu S."/>
            <person name="Kamagata Y."/>
            <person name="Oshima K."/>
            <person name="Hattori M."/>
            <person name="Iwasaki W."/>
        </authorList>
    </citation>
    <scope>NUCLEOTIDE SEQUENCE [LARGE SCALE GENOMIC DNA]</scope>
    <source>
        <strain evidence="13 14">Gela4</strain>
    </source>
</reference>
<keyword evidence="7 10" id="KW-0472">Membrane</keyword>
<keyword evidence="10 11" id="KW-0813">Transport</keyword>
<evidence type="ECO:0000256" key="5">
    <source>
        <dbReference type="ARBA" id="ARBA00022984"/>
    </source>
</evidence>
<evidence type="ECO:0000256" key="2">
    <source>
        <dbReference type="ARBA" id="ARBA00022475"/>
    </source>
</evidence>
<dbReference type="HAMAP" id="MF_02078">
    <property type="entry name" value="MurJ_MviN"/>
    <property type="match status" value="1"/>
</dbReference>
<feature type="transmembrane region" description="Helical" evidence="10">
    <location>
        <begin position="346"/>
        <end position="367"/>
    </location>
</feature>
<proteinExistence type="inferred from homology"/>
<gene>
    <name evidence="10" type="primary">murJ</name>
    <name evidence="13" type="ORF">GL4_0772</name>
</gene>
<keyword evidence="6 10" id="KW-1133">Transmembrane helix</keyword>